<sequence length="100" mass="11709">MMENEGELQNVIQFKLLAPDGIKKCQNINNEEKNGQTIILDKYNSRDFSIIMNSLKTFNHMKMKKNENLNNLNIFFNNVKHNKEAHNKALAIFNSRLNNK</sequence>
<dbReference type="GeneID" id="100575247"/>
<organism evidence="1 2">
    <name type="scientific">Acyrthosiphon pisum</name>
    <name type="common">Pea aphid</name>
    <dbReference type="NCBI Taxonomy" id="7029"/>
    <lineage>
        <taxon>Eukaryota</taxon>
        <taxon>Metazoa</taxon>
        <taxon>Ecdysozoa</taxon>
        <taxon>Arthropoda</taxon>
        <taxon>Hexapoda</taxon>
        <taxon>Insecta</taxon>
        <taxon>Pterygota</taxon>
        <taxon>Neoptera</taxon>
        <taxon>Paraneoptera</taxon>
        <taxon>Hemiptera</taxon>
        <taxon>Sternorrhyncha</taxon>
        <taxon>Aphidomorpha</taxon>
        <taxon>Aphidoidea</taxon>
        <taxon>Aphididae</taxon>
        <taxon>Macrosiphini</taxon>
        <taxon>Acyrthosiphon</taxon>
    </lineage>
</organism>
<keyword evidence="2" id="KW-1185">Reference proteome</keyword>
<evidence type="ECO:0000313" key="2">
    <source>
        <dbReference type="Proteomes" id="UP000007819"/>
    </source>
</evidence>
<reference evidence="1" key="2">
    <citation type="submission" date="2022-06" db="UniProtKB">
        <authorList>
            <consortium name="EnsemblMetazoa"/>
        </authorList>
    </citation>
    <scope>IDENTIFICATION</scope>
</reference>
<dbReference type="EnsemblMetazoa" id="XM_003241863.4">
    <property type="protein sequence ID" value="XP_003241911.1"/>
    <property type="gene ID" value="LOC100575247"/>
</dbReference>
<dbReference type="OrthoDB" id="6588386at2759"/>
<evidence type="ECO:0000313" key="1">
    <source>
        <dbReference type="EnsemblMetazoa" id="XP_003241911.1"/>
    </source>
</evidence>
<proteinExistence type="predicted"/>
<dbReference type="AlphaFoldDB" id="A0A8R1W8M4"/>
<dbReference type="Proteomes" id="UP000007819">
    <property type="component" value="Chromosome A1"/>
</dbReference>
<name>A0A8R1W8M4_ACYPI</name>
<accession>A0A8R1W8M4</accession>
<dbReference type="KEGG" id="api:100575247"/>
<protein>
    <submittedName>
        <fullName evidence="1">Uncharacterized protein</fullName>
    </submittedName>
</protein>
<reference evidence="2" key="1">
    <citation type="submission" date="2010-06" db="EMBL/GenBank/DDBJ databases">
        <authorList>
            <person name="Jiang H."/>
            <person name="Abraham K."/>
            <person name="Ali S."/>
            <person name="Alsbrooks S.L."/>
            <person name="Anim B.N."/>
            <person name="Anosike U.S."/>
            <person name="Attaway T."/>
            <person name="Bandaranaike D.P."/>
            <person name="Battles P.K."/>
            <person name="Bell S.N."/>
            <person name="Bell A.V."/>
            <person name="Beltran B."/>
            <person name="Bickham C."/>
            <person name="Bustamante Y."/>
            <person name="Caleb T."/>
            <person name="Canada A."/>
            <person name="Cardenas V."/>
            <person name="Carter K."/>
            <person name="Chacko J."/>
            <person name="Chandrabose M.N."/>
            <person name="Chavez D."/>
            <person name="Chavez A."/>
            <person name="Chen L."/>
            <person name="Chu H.-S."/>
            <person name="Claassen K.J."/>
            <person name="Cockrell R."/>
            <person name="Collins M."/>
            <person name="Cooper J.A."/>
            <person name="Cree A."/>
            <person name="Curry S.M."/>
            <person name="Da Y."/>
            <person name="Dao M.D."/>
            <person name="Das B."/>
            <person name="Davila M.-L."/>
            <person name="Davy-Carroll L."/>
            <person name="Denson S."/>
            <person name="Dinh H."/>
            <person name="Ebong V.E."/>
            <person name="Edwards J.R."/>
            <person name="Egan A."/>
            <person name="El-Daye J."/>
            <person name="Escobedo L."/>
            <person name="Fernandez S."/>
            <person name="Fernando P.R."/>
            <person name="Flagg N."/>
            <person name="Forbes L.D."/>
            <person name="Fowler R.G."/>
            <person name="Fu Q."/>
            <person name="Gabisi R.A."/>
            <person name="Ganer J."/>
            <person name="Garbino Pronczuk A."/>
            <person name="Garcia R.M."/>
            <person name="Garner T."/>
            <person name="Garrett T.E."/>
            <person name="Gonzalez D.A."/>
            <person name="Hamid H."/>
            <person name="Hawkins E.S."/>
            <person name="Hirani K."/>
            <person name="Hogues M.E."/>
            <person name="Hollins B."/>
            <person name="Hsiao C.-H."/>
            <person name="Jabil R."/>
            <person name="James M.L."/>
            <person name="Jhangiani S.N."/>
            <person name="Johnson B."/>
            <person name="Johnson Q."/>
            <person name="Joshi V."/>
            <person name="Kalu J.B."/>
            <person name="Kam C."/>
            <person name="Kashfia A."/>
            <person name="Keebler J."/>
            <person name="Kisamo H."/>
            <person name="Kovar C.L."/>
            <person name="Lago L.A."/>
            <person name="Lai C.-Y."/>
            <person name="Laidlaw J."/>
            <person name="Lara F."/>
            <person name="Le T.-K."/>
            <person name="Lee S.L."/>
            <person name="Legall F.H."/>
            <person name="Lemon S.J."/>
            <person name="Lewis L.R."/>
            <person name="Li B."/>
            <person name="Liu Y."/>
            <person name="Liu Y.-S."/>
            <person name="Lopez J."/>
            <person name="Lozado R.J."/>
            <person name="Lu J."/>
            <person name="Madu R.C."/>
            <person name="Maheshwari M."/>
            <person name="Maheshwari R."/>
            <person name="Malloy K."/>
            <person name="Martinez E."/>
            <person name="Mathew T."/>
            <person name="Mercado I.C."/>
            <person name="Mercado C."/>
            <person name="Meyer B."/>
            <person name="Montgomery K."/>
            <person name="Morgan M.B."/>
            <person name="Munidasa M."/>
            <person name="Nazareth L.V."/>
            <person name="Nelson J."/>
            <person name="Ng B.M."/>
            <person name="Nguyen N.B."/>
            <person name="Nguyen P.Q."/>
            <person name="Nguyen T."/>
            <person name="Obregon M."/>
            <person name="Okwuonu G.O."/>
            <person name="Onwere C.G."/>
            <person name="Orozco G."/>
            <person name="Parra A."/>
            <person name="Patel S."/>
            <person name="Patil S."/>
            <person name="Perez A."/>
            <person name="Perez Y."/>
            <person name="Pham C."/>
            <person name="Primus E.L."/>
            <person name="Pu L.-L."/>
            <person name="Puazo M."/>
            <person name="Qin X."/>
            <person name="Quiroz J.B."/>
            <person name="Reese J."/>
            <person name="Richards S."/>
            <person name="Rives C.M."/>
            <person name="Robberts R."/>
            <person name="Ruiz S.J."/>
            <person name="Ruiz M.J."/>
            <person name="Santibanez J."/>
            <person name="Schneider B.W."/>
            <person name="Sisson I."/>
            <person name="Smith M."/>
            <person name="Sodergren E."/>
            <person name="Song X.-Z."/>
            <person name="Song B.B."/>
            <person name="Summersgill H."/>
            <person name="Thelus R."/>
            <person name="Thornton R.D."/>
            <person name="Trejos Z.Y."/>
            <person name="Usmani K."/>
            <person name="Vattathil S."/>
            <person name="Villasana D."/>
            <person name="Walker D.L."/>
            <person name="Wang S."/>
            <person name="Wang K."/>
            <person name="White C.S."/>
            <person name="Williams A.C."/>
            <person name="Williamson J."/>
            <person name="Wilson K."/>
            <person name="Woghiren I.O."/>
            <person name="Woodworth J.R."/>
            <person name="Worley K.C."/>
            <person name="Wright R.A."/>
            <person name="Wu W."/>
            <person name="Young L."/>
            <person name="Zhang L."/>
            <person name="Zhang J."/>
            <person name="Zhu Y."/>
            <person name="Muzny D.M."/>
            <person name="Weinstock G."/>
            <person name="Gibbs R.A."/>
        </authorList>
    </citation>
    <scope>NUCLEOTIDE SEQUENCE [LARGE SCALE GENOMIC DNA]</scope>
    <source>
        <strain evidence="2">LSR1</strain>
    </source>
</reference>
<dbReference type="RefSeq" id="XP_003241911.1">
    <property type="nucleotide sequence ID" value="XM_003241863.3"/>
</dbReference>